<keyword evidence="5" id="KW-0539">Nucleus</keyword>
<dbReference type="Gene3D" id="3.60.21.10">
    <property type="match status" value="1"/>
</dbReference>
<organism evidence="11 12">
    <name type="scientific">Citrus unshiu</name>
    <name type="common">Satsuma mandarin</name>
    <name type="synonym">Citrus nobilis var. unshiu</name>
    <dbReference type="NCBI Taxonomy" id="55188"/>
    <lineage>
        <taxon>Eukaryota</taxon>
        <taxon>Viridiplantae</taxon>
        <taxon>Streptophyta</taxon>
        <taxon>Embryophyta</taxon>
        <taxon>Tracheophyta</taxon>
        <taxon>Spermatophyta</taxon>
        <taxon>Magnoliopsida</taxon>
        <taxon>eudicotyledons</taxon>
        <taxon>Gunneridae</taxon>
        <taxon>Pentapetalae</taxon>
        <taxon>rosids</taxon>
        <taxon>malvids</taxon>
        <taxon>Sapindales</taxon>
        <taxon>Rutaceae</taxon>
        <taxon>Aurantioideae</taxon>
        <taxon>Citrus</taxon>
    </lineage>
</organism>
<evidence type="ECO:0000256" key="5">
    <source>
        <dbReference type="ARBA" id="ARBA00023242"/>
    </source>
</evidence>
<evidence type="ECO:0000256" key="1">
    <source>
        <dbReference type="ARBA" id="ARBA00004123"/>
    </source>
</evidence>
<dbReference type="Gene3D" id="1.25.40.10">
    <property type="entry name" value="Tetratricopeptide repeat domain"/>
    <property type="match status" value="1"/>
</dbReference>
<dbReference type="STRING" id="55188.A0A2H5Q868"/>
<gene>
    <name evidence="11" type="ORF">CUMW_205240</name>
</gene>
<dbReference type="PANTHER" id="PTHR36326">
    <property type="entry name" value="PROTEIN POLLENLESS 3-LIKE 2"/>
    <property type="match status" value="1"/>
</dbReference>
<dbReference type="CDD" id="cd07383">
    <property type="entry name" value="MPP_Dcr2"/>
    <property type="match status" value="1"/>
</dbReference>
<name>A0A2H5Q868_CITUN</name>
<keyword evidence="3 7" id="KW-0802">TPR repeat</keyword>
<comment type="subcellular location">
    <subcellularLocation>
        <location evidence="1">Nucleus</location>
    </subcellularLocation>
</comment>
<keyword evidence="2" id="KW-0677">Repeat</keyword>
<evidence type="ECO:0000259" key="10">
    <source>
        <dbReference type="Pfam" id="PF00149"/>
    </source>
</evidence>
<feature type="domain" description="Calcineurin-like phosphoesterase" evidence="10">
    <location>
        <begin position="810"/>
        <end position="1082"/>
    </location>
</feature>
<proteinExistence type="inferred from homology"/>
<dbReference type="SMART" id="SM00028">
    <property type="entry name" value="TPR"/>
    <property type="match status" value="1"/>
</dbReference>
<dbReference type="InterPro" id="IPR011990">
    <property type="entry name" value="TPR-like_helical_dom_sf"/>
</dbReference>
<comment type="caution">
    <text evidence="11">The sequence shown here is derived from an EMBL/GenBank/DDBJ whole genome shotgun (WGS) entry which is preliminary data.</text>
</comment>
<evidence type="ECO:0000256" key="6">
    <source>
        <dbReference type="ARBA" id="ARBA00025750"/>
    </source>
</evidence>
<dbReference type="Pfam" id="PF00149">
    <property type="entry name" value="Metallophos"/>
    <property type="match status" value="1"/>
</dbReference>
<evidence type="ECO:0000313" key="11">
    <source>
        <dbReference type="EMBL" id="GAY60837.1"/>
    </source>
</evidence>
<protein>
    <recommendedName>
        <fullName evidence="10">Calcineurin-like phosphoesterase domain-containing protein</fullName>
    </recommendedName>
</protein>
<feature type="region of interest" description="Disordered" evidence="9">
    <location>
        <begin position="544"/>
        <end position="566"/>
    </location>
</feature>
<dbReference type="EMBL" id="BDQV01000248">
    <property type="protein sequence ID" value="GAY60837.1"/>
    <property type="molecule type" value="Genomic_DNA"/>
</dbReference>
<dbReference type="GO" id="GO:0016787">
    <property type="term" value="F:hydrolase activity"/>
    <property type="evidence" value="ECO:0007669"/>
    <property type="project" value="InterPro"/>
</dbReference>
<evidence type="ECO:0000256" key="8">
    <source>
        <dbReference type="SAM" id="Coils"/>
    </source>
</evidence>
<dbReference type="InterPro" id="IPR044961">
    <property type="entry name" value="MS5/SDI1"/>
</dbReference>
<dbReference type="InterPro" id="IPR019734">
    <property type="entry name" value="TPR_rpt"/>
</dbReference>
<keyword evidence="4 8" id="KW-0175">Coiled coil</keyword>
<dbReference type="Proteomes" id="UP000236630">
    <property type="component" value="Unassembled WGS sequence"/>
</dbReference>
<evidence type="ECO:0000256" key="3">
    <source>
        <dbReference type="ARBA" id="ARBA00022803"/>
    </source>
</evidence>
<dbReference type="InterPro" id="IPR029052">
    <property type="entry name" value="Metallo-depent_PP-like"/>
</dbReference>
<dbReference type="GO" id="GO:0005634">
    <property type="term" value="C:nucleus"/>
    <property type="evidence" value="ECO:0007669"/>
    <property type="project" value="UniProtKB-SubCell"/>
</dbReference>
<dbReference type="Pfam" id="PF00515">
    <property type="entry name" value="TPR_1"/>
    <property type="match status" value="1"/>
</dbReference>
<dbReference type="SUPFAM" id="SSF48452">
    <property type="entry name" value="TPR-like"/>
    <property type="match status" value="1"/>
</dbReference>
<dbReference type="FunFam" id="3.60.21.10:FF:000172">
    <property type="entry name" value="Predicted protein"/>
    <property type="match status" value="1"/>
</dbReference>
<evidence type="ECO:0000313" key="12">
    <source>
        <dbReference type="Proteomes" id="UP000236630"/>
    </source>
</evidence>
<dbReference type="PANTHER" id="PTHR36326:SF4">
    <property type="entry name" value="PROTEIN POLLENLESS 3-LIKE 1"/>
    <property type="match status" value="1"/>
</dbReference>
<feature type="coiled-coil region" evidence="8">
    <location>
        <begin position="130"/>
        <end position="157"/>
    </location>
</feature>
<evidence type="ECO:0000256" key="4">
    <source>
        <dbReference type="ARBA" id="ARBA00023054"/>
    </source>
</evidence>
<dbReference type="AlphaFoldDB" id="A0A2H5Q868"/>
<dbReference type="InterPro" id="IPR004843">
    <property type="entry name" value="Calcineurin-like_PHP"/>
</dbReference>
<feature type="region of interest" description="Disordered" evidence="9">
    <location>
        <begin position="445"/>
        <end position="467"/>
    </location>
</feature>
<dbReference type="SUPFAM" id="SSF56300">
    <property type="entry name" value="Metallo-dependent phosphatases"/>
    <property type="match status" value="1"/>
</dbReference>
<dbReference type="PROSITE" id="PS50005">
    <property type="entry name" value="TPR"/>
    <property type="match status" value="1"/>
</dbReference>
<reference evidence="11 12" key="1">
    <citation type="journal article" date="2017" name="Front. Genet.">
        <title>Draft sequencing of the heterozygous diploid genome of Satsuma (Citrus unshiu Marc.) using a hybrid assembly approach.</title>
        <authorList>
            <person name="Shimizu T."/>
            <person name="Tanizawa Y."/>
            <person name="Mochizuki T."/>
            <person name="Nagasaki H."/>
            <person name="Yoshioka T."/>
            <person name="Toyoda A."/>
            <person name="Fujiyama A."/>
            <person name="Kaminuma E."/>
            <person name="Nakamura Y."/>
        </authorList>
    </citation>
    <scope>NUCLEOTIDE SEQUENCE [LARGE SCALE GENOMIC DNA]</scope>
    <source>
        <strain evidence="12">cv. Miyagawa wase</strain>
    </source>
</reference>
<evidence type="ECO:0000256" key="7">
    <source>
        <dbReference type="PROSITE-ProRule" id="PRU00339"/>
    </source>
</evidence>
<feature type="compositionally biased region" description="Basic and acidic residues" evidence="9">
    <location>
        <begin position="445"/>
        <end position="457"/>
    </location>
</feature>
<evidence type="ECO:0000256" key="2">
    <source>
        <dbReference type="ARBA" id="ARBA00022737"/>
    </source>
</evidence>
<feature type="repeat" description="TPR" evidence="7">
    <location>
        <begin position="184"/>
        <end position="217"/>
    </location>
</feature>
<evidence type="ECO:0000256" key="9">
    <source>
        <dbReference type="SAM" id="MobiDB-lite"/>
    </source>
</evidence>
<accession>A0A2H5Q868</accession>
<sequence>MWPHVDKNFSTPPPTWRKQRSLPSPLSERKRMSTPVNNKKGDIFHVIHKVPSGDSPYVRAKHIQLIDKDPSRAVSLFWAAINSGDRVDSALKDMAVVMKQLDRSDEAIEAVKSFRHLCPYDSQESLDNVLIELYKRSGRIEEEIELLQNKLKNIEEGIAFAGVKTKMARSQGKKIQITVEQEKSRILGNLAWAYMQQNNFEMAEQYYRKALSLGVDKNKQCNLAICLMHMNRVTEAKSLLQAVKISAGNRQMDTSYTRSFECAIQMLTELESPSVLKLTELEVGDDQKNQRPFALPADGRTNPQVTCSTSEGQNHHLSTFSVCRSLANGHDEEILNEQDRIAYSRNHHENKHGFLGYDKGSLKLMSSGPRAASQFSLPLFVDNGRRGSYIGNPHGKSGLASTMKKNCGSSPGIGVSSAHQEAHVSPAAVRRNLEVLFTQPRRPFREFSDGEQGKDRWGPIGSSNINQSSEKTLHTYSTVLFTQPRRSSSREHNMEDQRVARCREKPVGSSIRKLTFEQAIPTENHQAQAIPFVKRKLVVPTKDESKIGLPNSKNALPSPNCEDWTRRSWKDNDQVKDEPVKQPLRTAVDRDLKSTCWKTDGFALTKHMVMESGSQYILDEMQKMNTCGNGDDQKKLAIEGSNSATTLPTGPSMAVDNTIEGLITSIGNQSIDNISDILQQSIAEKTKSSLDCIATTDKKSWADMVEEEENEEQDENLNSNIVYPSSCAQNQIDYLSQKLEDSFDLKDGHAASRNAALPSRNLKARRSLCFDQQLSPEPKVHFYSSPLPNKGLKFNNSMPGTMRMRAGAPFKIVLFADLHFGESAWTDWGPLQDVNSSRVMSTVLDDEAPDLVIYLGDVITANNIAIANASLYWDQAISPTRARGIPWASVFGNHDDAAFEWPLEWFSSPGIPQLHCPTEANSSYSGEEECDFRGTPRLELMKKEIDHNVLSHSKKGPKDLWPSISNYVLNVSSSHDPNIAVAYLYFLDSGGGSYAQVISSAQAEWFLHKAQEINPDSRVPEIVFWHIPSKAYEKVAPKSAIKRPCVGSINTESVAAQEAEMGIMDILVNRSSVKAVFVGHNHGLDWCCPYQRLWLCYARHSGYGGYGDWARGARILEITEKPFSLKSWIRMEDGAVHSQVTLTT</sequence>
<comment type="similarity">
    <text evidence="6">Belongs to the MS5 protein family.</text>
</comment>
<keyword evidence="12" id="KW-1185">Reference proteome</keyword>
<feature type="region of interest" description="Disordered" evidence="9">
    <location>
        <begin position="1"/>
        <end position="35"/>
    </location>
</feature>